<feature type="domain" description="KAP NTPase" evidence="1">
    <location>
        <begin position="14"/>
        <end position="317"/>
    </location>
</feature>
<evidence type="ECO:0000313" key="3">
    <source>
        <dbReference type="Proteomes" id="UP000555836"/>
    </source>
</evidence>
<dbReference type="Pfam" id="PF07693">
    <property type="entry name" value="KAP_NTPase"/>
    <property type="match status" value="1"/>
</dbReference>
<sequence>MNITFNERDEFKRKQIAEKAIQLLRADIDISPMVIDGSWGTGKTEFCHKLINLMAEDETHHLIYVDAFQADHADEPLLTVLAEVINILPSEEAQESFIQKAIPAARYGLKTLAKAGVAHLLRQDAADVVNDFDKEIQQAANKAIDASVESVLKDHVKASESLKALQETLQEIAQEQPIILFVDELDRCRPDFAVNMLEIIKHTFNVEGVQFVLVTNTQQLRSSINHCYGSSIDSQRYLDKFVKFTVNLPAFVSDGYSQTNISLSHYRNLVAQSSSLRNKKLEQNGTIAFIEHIFSIKQTTLREIETFVRHLEIAQTLNESTFAENTIYGYQLLNILAVLLHCFEPSISKDLVNRRLDSKRLIEWFDEKPDSLNDIQTRLHPHQVILHLVCSDSPFNSDYYSPKEEKDINLLAQQVDGFFSRGWGRPDKGESYRVVANTINLLNFLN</sequence>
<dbReference type="EMBL" id="JABCLD010002250">
    <property type="protein sequence ID" value="NMU29774.1"/>
    <property type="molecule type" value="Genomic_DNA"/>
</dbReference>
<evidence type="ECO:0000313" key="2">
    <source>
        <dbReference type="EMBL" id="NMU29774.1"/>
    </source>
</evidence>
<dbReference type="AlphaFoldDB" id="A0A7Y0SB73"/>
<name>A0A7Y0SB73_VIBPH</name>
<dbReference type="Proteomes" id="UP000555836">
    <property type="component" value="Unassembled WGS sequence"/>
</dbReference>
<organism evidence="2 3">
    <name type="scientific">Vibrio parahaemolyticus</name>
    <dbReference type="NCBI Taxonomy" id="670"/>
    <lineage>
        <taxon>Bacteria</taxon>
        <taxon>Pseudomonadati</taxon>
        <taxon>Pseudomonadota</taxon>
        <taxon>Gammaproteobacteria</taxon>
        <taxon>Vibrionales</taxon>
        <taxon>Vibrionaceae</taxon>
        <taxon>Vibrio</taxon>
    </lineage>
</organism>
<proteinExistence type="predicted"/>
<comment type="caution">
    <text evidence="2">The sequence shown here is derived from an EMBL/GenBank/DDBJ whole genome shotgun (WGS) entry which is preliminary data.</text>
</comment>
<dbReference type="Gene3D" id="3.40.50.300">
    <property type="entry name" value="P-loop containing nucleotide triphosphate hydrolases"/>
    <property type="match status" value="1"/>
</dbReference>
<accession>A0A7Y0SB73</accession>
<reference evidence="2 3" key="1">
    <citation type="submission" date="2020-04" db="EMBL/GenBank/DDBJ databases">
        <title>Whole-genome sequencing of Vibrio spp. from China reveals different genetic environments of blaCTX-M-14 among diverse lineages.</title>
        <authorList>
            <person name="Zheng Z."/>
            <person name="Ye L."/>
            <person name="Chen S."/>
        </authorList>
    </citation>
    <scope>NUCLEOTIDE SEQUENCE [LARGE SCALE GENOMIC DNA]</scope>
    <source>
        <strain evidence="2 3">Vb0574</strain>
    </source>
</reference>
<gene>
    <name evidence="2" type="ORF">HKB21_29635</name>
</gene>
<protein>
    <submittedName>
        <fullName evidence="2">AAA family ATPase</fullName>
    </submittedName>
</protein>
<dbReference type="SUPFAM" id="SSF52540">
    <property type="entry name" value="P-loop containing nucleoside triphosphate hydrolases"/>
    <property type="match status" value="1"/>
</dbReference>
<dbReference type="InterPro" id="IPR027417">
    <property type="entry name" value="P-loop_NTPase"/>
</dbReference>
<evidence type="ECO:0000259" key="1">
    <source>
        <dbReference type="Pfam" id="PF07693"/>
    </source>
</evidence>
<dbReference type="RefSeq" id="WP_193263203.1">
    <property type="nucleotide sequence ID" value="NZ_CP138328.1"/>
</dbReference>
<dbReference type="InterPro" id="IPR011646">
    <property type="entry name" value="KAP_P-loop"/>
</dbReference>